<evidence type="ECO:0000313" key="3">
    <source>
        <dbReference type="Proteomes" id="UP001303373"/>
    </source>
</evidence>
<accession>A0AAQ3RC34</accession>
<reference evidence="2 3" key="1">
    <citation type="submission" date="2023-11" db="EMBL/GenBank/DDBJ databases">
        <title>An acidophilic fungus is an integral part of prey digestion in a carnivorous sundew plant.</title>
        <authorList>
            <person name="Tsai I.J."/>
        </authorList>
    </citation>
    <scope>NUCLEOTIDE SEQUENCE [LARGE SCALE GENOMIC DNA]</scope>
    <source>
        <strain evidence="2">169a</strain>
    </source>
</reference>
<name>A0AAQ3RC34_9PEZI</name>
<protein>
    <submittedName>
        <fullName evidence="2">Uncharacterized protein</fullName>
    </submittedName>
</protein>
<dbReference type="AlphaFoldDB" id="A0AAQ3RC34"/>
<dbReference type="EMBL" id="CP138589">
    <property type="protein sequence ID" value="WPH03420.1"/>
    <property type="molecule type" value="Genomic_DNA"/>
</dbReference>
<feature type="region of interest" description="Disordered" evidence="1">
    <location>
        <begin position="352"/>
        <end position="378"/>
    </location>
</feature>
<evidence type="ECO:0000313" key="2">
    <source>
        <dbReference type="EMBL" id="WPH03420.1"/>
    </source>
</evidence>
<organism evidence="2 3">
    <name type="scientific">Acrodontium crateriforme</name>
    <dbReference type="NCBI Taxonomy" id="150365"/>
    <lineage>
        <taxon>Eukaryota</taxon>
        <taxon>Fungi</taxon>
        <taxon>Dikarya</taxon>
        <taxon>Ascomycota</taxon>
        <taxon>Pezizomycotina</taxon>
        <taxon>Dothideomycetes</taxon>
        <taxon>Dothideomycetidae</taxon>
        <taxon>Mycosphaerellales</taxon>
        <taxon>Teratosphaeriaceae</taxon>
        <taxon>Acrodontium</taxon>
    </lineage>
</organism>
<evidence type="ECO:0000256" key="1">
    <source>
        <dbReference type="SAM" id="MobiDB-lite"/>
    </source>
</evidence>
<sequence length="378" mass="43246">MEPPYPVSLLIHQSRWIRDELDLQVARDGPDALHSDELLRLDEFLRRLLDTTPNIKISDIRQSRIHLAIQCISGRATRWPKRLIDRCEALEEVWVGHFGPLKEVGTALYEPSGRLWGLSKPEDYVSKERVVLSRLRATGIRISPTWARRDGNLGFEAGSWWINPTFAFLDGIIDRTGSEGGITADDNGAYAVLMTNDDEIESTSPESFTYRAKAHGRGRYRLTSVSGPLEQAYGMMAFFKRLQSELPFETVLGRPWADEVEDYKEYKRQRQLARHPMIGGQHRAISTPIADINRSIPTVTTTHVDGSTEMHARFGSPRNSRAPFVNPDQIAHEDRLGMFNFVMWESRTPDNPFIPNWSDRLPDIDEEDDRRRASPYSQ</sequence>
<keyword evidence="3" id="KW-1185">Reference proteome</keyword>
<gene>
    <name evidence="2" type="ORF">R9X50_00630000</name>
</gene>
<proteinExistence type="predicted"/>
<dbReference type="Proteomes" id="UP001303373">
    <property type="component" value="Chromosome 10"/>
</dbReference>